<dbReference type="OrthoDB" id="9785600at2"/>
<evidence type="ECO:0000259" key="8">
    <source>
        <dbReference type="Pfam" id="PF06808"/>
    </source>
</evidence>
<dbReference type="EMBL" id="ADLK01000006">
    <property type="protein sequence ID" value="KMW23269.1"/>
    <property type="molecule type" value="Genomic_DNA"/>
</dbReference>
<dbReference type="GO" id="GO:0022857">
    <property type="term" value="F:transmembrane transporter activity"/>
    <property type="evidence" value="ECO:0007669"/>
    <property type="project" value="TreeGrafter"/>
</dbReference>
<protein>
    <recommendedName>
        <fullName evidence="8">TRAP C4-dicarboxylate transport system permease DctM subunit domain-containing protein</fullName>
    </recommendedName>
</protein>
<organism evidence="9 10">
    <name type="scientific">[Clostridium] citroniae WAL-19142</name>
    <dbReference type="NCBI Taxonomy" id="742734"/>
    <lineage>
        <taxon>Bacteria</taxon>
        <taxon>Bacillati</taxon>
        <taxon>Bacillota</taxon>
        <taxon>Clostridia</taxon>
        <taxon>Lachnospirales</taxon>
        <taxon>Lachnospiraceae</taxon>
        <taxon>Enterocloster</taxon>
    </lineage>
</organism>
<name>A0A0J9CF93_9FIRM</name>
<feature type="transmembrane region" description="Helical" evidence="7">
    <location>
        <begin position="313"/>
        <end position="344"/>
    </location>
</feature>
<feature type="transmembrane region" description="Helical" evidence="7">
    <location>
        <begin position="356"/>
        <end position="376"/>
    </location>
</feature>
<dbReference type="Proteomes" id="UP000037392">
    <property type="component" value="Unassembled WGS sequence"/>
</dbReference>
<keyword evidence="5 7" id="KW-1133">Transmembrane helix</keyword>
<keyword evidence="6 7" id="KW-0472">Membrane</keyword>
<comment type="caution">
    <text evidence="9">The sequence shown here is derived from an EMBL/GenBank/DDBJ whole genome shotgun (WGS) entry which is preliminary data.</text>
</comment>
<evidence type="ECO:0000256" key="3">
    <source>
        <dbReference type="ARBA" id="ARBA00022519"/>
    </source>
</evidence>
<sequence>MITVFIVFLILLIIGVPVAFAIGASGMVFFLQNTHFPLTHVAQLPLTQVQSISMLAIPLFILAGNLMNNGGVTKRLVSLATLLTGHMRGGLAQTSVVLSTLMGGVSGSATADAAMEARLLGPDMIKSGYSKGFSANVLTFTSLITATIPPGVGLIIYGTTGSVSIGKLFSAGIFVGLYMMIVLMVSVAVIARMRGYKPIRRERATLREIGINLKETIWAVMFPVILLVGIRMGFFSPSEVGAFACFYSVFVGAFIYKELTVQSFLKALKDSIGDIGSIMMIVSLTALFGYGIPIDKIPQKMTAFITGITTNPALVLVLIIILLVFVGMFMEGSVVILLLTPILLPMCQSVGIDPVHLGLLMCVIVTMGVNTPPVGMSMYTVNTILDCSLQEYTKSMIPFLAAILLAIGLLAFFPDAVLFLPRLLY</sequence>
<dbReference type="InterPro" id="IPR004681">
    <property type="entry name" value="TRAP_DctM"/>
</dbReference>
<feature type="transmembrane region" description="Helical" evidence="7">
    <location>
        <begin position="169"/>
        <end position="191"/>
    </location>
</feature>
<dbReference type="GO" id="GO:0005886">
    <property type="term" value="C:plasma membrane"/>
    <property type="evidence" value="ECO:0007669"/>
    <property type="project" value="UniProtKB-SubCell"/>
</dbReference>
<gene>
    <name evidence="9" type="ORF">HMPREF9470_01060</name>
</gene>
<keyword evidence="3" id="KW-0997">Cell inner membrane</keyword>
<dbReference type="InterPro" id="IPR018225">
    <property type="entry name" value="Transaldolase_AS"/>
</dbReference>
<dbReference type="Pfam" id="PF06808">
    <property type="entry name" value="DctM"/>
    <property type="match status" value="1"/>
</dbReference>
<proteinExistence type="predicted"/>
<dbReference type="RefSeq" id="WP_007867351.1">
    <property type="nucleotide sequence ID" value="NZ_KQ235876.1"/>
</dbReference>
<dbReference type="NCBIfam" id="TIGR00786">
    <property type="entry name" value="dctM"/>
    <property type="match status" value="1"/>
</dbReference>
<feature type="transmembrane region" description="Helical" evidence="7">
    <location>
        <begin position="240"/>
        <end position="259"/>
    </location>
</feature>
<evidence type="ECO:0000256" key="2">
    <source>
        <dbReference type="ARBA" id="ARBA00022475"/>
    </source>
</evidence>
<keyword evidence="2" id="KW-1003">Cell membrane</keyword>
<dbReference type="GeneID" id="93165419"/>
<comment type="subcellular location">
    <subcellularLocation>
        <location evidence="1">Cell inner membrane</location>
        <topology evidence="1">Multi-pass membrane protein</topology>
    </subcellularLocation>
</comment>
<dbReference type="PANTHER" id="PTHR33362:SF4">
    <property type="entry name" value="2,3-DIKETO-L-GULONATE TRAP TRANSPORTER LARGE PERMEASE PROTEIN YIAN"/>
    <property type="match status" value="1"/>
</dbReference>
<dbReference type="PATRIC" id="fig|742734.4.peg.1127"/>
<evidence type="ECO:0000256" key="1">
    <source>
        <dbReference type="ARBA" id="ARBA00004429"/>
    </source>
</evidence>
<dbReference type="PIRSF" id="PIRSF006066">
    <property type="entry name" value="HI0050"/>
    <property type="match status" value="1"/>
</dbReference>
<feature type="transmembrane region" description="Helical" evidence="7">
    <location>
        <begin position="396"/>
        <end position="420"/>
    </location>
</feature>
<keyword evidence="4 7" id="KW-0812">Transmembrane</keyword>
<reference evidence="9 10" key="1">
    <citation type="submission" date="2011-04" db="EMBL/GenBank/DDBJ databases">
        <title>The Genome Sequence of Clostridium citroniae WAL-19142.</title>
        <authorList>
            <consortium name="The Broad Institute Genome Sequencing Platform"/>
            <person name="Earl A."/>
            <person name="Ward D."/>
            <person name="Feldgarden M."/>
            <person name="Gevers D."/>
            <person name="Warren Y.A."/>
            <person name="Tyrrell K.L."/>
            <person name="Citron D.M."/>
            <person name="Goldstein E.J."/>
            <person name="Daigneault M."/>
            <person name="Allen-Vercoe E."/>
            <person name="Young S.K."/>
            <person name="Zeng Q."/>
            <person name="Gargeya S."/>
            <person name="Fitzgerald M."/>
            <person name="Haas B."/>
            <person name="Abouelleil A."/>
            <person name="Alvarado L."/>
            <person name="Arachchi H.M."/>
            <person name="Berlin A."/>
            <person name="Brown A."/>
            <person name="Chapman S.B."/>
            <person name="Chen Z."/>
            <person name="Dunbar C."/>
            <person name="Freedman E."/>
            <person name="Gearin G."/>
            <person name="Gellesch M."/>
            <person name="Goldberg J."/>
            <person name="Griggs A."/>
            <person name="Gujja S."/>
            <person name="Heilman E.R."/>
            <person name="Heiman D."/>
            <person name="Howarth C."/>
            <person name="Larson L."/>
            <person name="Lui A."/>
            <person name="MacDonald P.J."/>
            <person name="Mehta T."/>
            <person name="Montmayeur A."/>
            <person name="Murphy C."/>
            <person name="Neiman D."/>
            <person name="Pearson M."/>
            <person name="Priest M."/>
            <person name="Roberts A."/>
            <person name="Saif S."/>
            <person name="Shea T."/>
            <person name="Shenoy N."/>
            <person name="Sisk P."/>
            <person name="Stolte C."/>
            <person name="Sykes S."/>
            <person name="White J."/>
            <person name="Yandava C."/>
            <person name="Wortman J."/>
            <person name="Nusbaum C."/>
            <person name="Birren B."/>
        </authorList>
    </citation>
    <scope>NUCLEOTIDE SEQUENCE [LARGE SCALE GENOMIC DNA]</scope>
    <source>
        <strain evidence="9 10">WAL-19142</strain>
    </source>
</reference>
<feature type="transmembrane region" description="Helical" evidence="7">
    <location>
        <begin position="271"/>
        <end position="293"/>
    </location>
</feature>
<feature type="transmembrane region" description="Helical" evidence="7">
    <location>
        <begin position="45"/>
        <end position="66"/>
    </location>
</feature>
<evidence type="ECO:0000256" key="5">
    <source>
        <dbReference type="ARBA" id="ARBA00022989"/>
    </source>
</evidence>
<evidence type="ECO:0000313" key="9">
    <source>
        <dbReference type="EMBL" id="KMW23269.1"/>
    </source>
</evidence>
<dbReference type="GO" id="GO:0005975">
    <property type="term" value="P:carbohydrate metabolic process"/>
    <property type="evidence" value="ECO:0007669"/>
    <property type="project" value="InterPro"/>
</dbReference>
<evidence type="ECO:0000313" key="10">
    <source>
        <dbReference type="Proteomes" id="UP000037392"/>
    </source>
</evidence>
<dbReference type="PROSITE" id="PS01054">
    <property type="entry name" value="TRANSALDOLASE_1"/>
    <property type="match status" value="1"/>
</dbReference>
<accession>A0A0J9CF93</accession>
<dbReference type="PANTHER" id="PTHR33362">
    <property type="entry name" value="SIALIC ACID TRAP TRANSPORTER PERMEASE PROTEIN SIAT-RELATED"/>
    <property type="match status" value="1"/>
</dbReference>
<feature type="transmembrane region" description="Helical" evidence="7">
    <location>
        <begin position="133"/>
        <end position="157"/>
    </location>
</feature>
<dbReference type="AlphaFoldDB" id="A0A0J9CF93"/>
<evidence type="ECO:0000256" key="7">
    <source>
        <dbReference type="SAM" id="Phobius"/>
    </source>
</evidence>
<feature type="domain" description="TRAP C4-dicarboxylate transport system permease DctM subunit" evidence="8">
    <location>
        <begin position="5"/>
        <end position="415"/>
    </location>
</feature>
<evidence type="ECO:0000256" key="6">
    <source>
        <dbReference type="ARBA" id="ARBA00023136"/>
    </source>
</evidence>
<feature type="transmembrane region" description="Helical" evidence="7">
    <location>
        <begin position="216"/>
        <end position="234"/>
    </location>
</feature>
<dbReference type="InterPro" id="IPR010656">
    <property type="entry name" value="DctM"/>
</dbReference>
<evidence type="ECO:0000256" key="4">
    <source>
        <dbReference type="ARBA" id="ARBA00022692"/>
    </source>
</evidence>